<proteinExistence type="inferred from homology"/>
<dbReference type="Gene3D" id="2.40.50.230">
    <property type="entry name" value="Gp5 N-terminal domain"/>
    <property type="match status" value="1"/>
</dbReference>
<dbReference type="Gene3D" id="2.30.110.50">
    <property type="match status" value="1"/>
</dbReference>
<dbReference type="Pfam" id="PF04717">
    <property type="entry name" value="Phage_base_V"/>
    <property type="match status" value="1"/>
</dbReference>
<evidence type="ECO:0000256" key="1">
    <source>
        <dbReference type="ARBA" id="ARBA00005558"/>
    </source>
</evidence>
<protein>
    <submittedName>
        <fullName evidence="6">Type VI secretion system secreted protein VgrG</fullName>
    </submittedName>
</protein>
<evidence type="ECO:0000259" key="4">
    <source>
        <dbReference type="Pfam" id="PF10106"/>
    </source>
</evidence>
<dbReference type="Pfam" id="PF13296">
    <property type="entry name" value="T6SS_Vgr"/>
    <property type="match status" value="1"/>
</dbReference>
<dbReference type="Pfam" id="PF05954">
    <property type="entry name" value="Phage_GPD"/>
    <property type="match status" value="1"/>
</dbReference>
<dbReference type="RefSeq" id="WP_132920963.1">
    <property type="nucleotide sequence ID" value="NZ_SMCO01000026.1"/>
</dbReference>
<dbReference type="NCBIfam" id="TIGR03361">
    <property type="entry name" value="VI_Rhs_Vgr"/>
    <property type="match status" value="1"/>
</dbReference>
<evidence type="ECO:0000313" key="6">
    <source>
        <dbReference type="EMBL" id="TCV81088.1"/>
    </source>
</evidence>
<dbReference type="InterPro" id="IPR017847">
    <property type="entry name" value="T6SS_RhsGE_Vgr_subset"/>
</dbReference>
<dbReference type="NCBIfam" id="TIGR01646">
    <property type="entry name" value="vgr_GE"/>
    <property type="match status" value="1"/>
</dbReference>
<dbReference type="InterPro" id="IPR037026">
    <property type="entry name" value="Vgr_OB-fold_dom_sf"/>
</dbReference>
<dbReference type="Proteomes" id="UP000295367">
    <property type="component" value="Unassembled WGS sequence"/>
</dbReference>
<dbReference type="Gene3D" id="3.55.50.10">
    <property type="entry name" value="Baseplate protein-like domains"/>
    <property type="match status" value="1"/>
</dbReference>
<dbReference type="EMBL" id="SMCO01000026">
    <property type="protein sequence ID" value="TCV81088.1"/>
    <property type="molecule type" value="Genomic_DNA"/>
</dbReference>
<evidence type="ECO:0000256" key="2">
    <source>
        <dbReference type="SAM" id="MobiDB-lite"/>
    </source>
</evidence>
<reference evidence="6 7" key="1">
    <citation type="submission" date="2019-03" db="EMBL/GenBank/DDBJ databases">
        <title>Genomic Encyclopedia of Type Strains, Phase IV (KMG-IV): sequencing the most valuable type-strain genomes for metagenomic binning, comparative biology and taxonomic classification.</title>
        <authorList>
            <person name="Goeker M."/>
        </authorList>
    </citation>
    <scope>NUCLEOTIDE SEQUENCE [LARGE SCALE GENOMIC DNA]</scope>
    <source>
        <strain evidence="6 7">DSM 100309</strain>
    </source>
</reference>
<feature type="domain" description="Gp5/Type VI secretion system Vgr protein OB-fold" evidence="3">
    <location>
        <begin position="516"/>
        <end position="567"/>
    </location>
</feature>
<dbReference type="InterPro" id="IPR028244">
    <property type="entry name" value="T6SS_Rhs_Vgr_dom"/>
</dbReference>
<dbReference type="SUPFAM" id="SSF69255">
    <property type="entry name" value="gp5 N-terminal domain-like"/>
    <property type="match status" value="1"/>
</dbReference>
<sequence>MTDALQAAANLLSTLLSRWTQTDRLLHLHTVLDTTHGPNVLLAEQLRCVEGIGILDDDVTNLEEASTSHGFKFELTALSQDSHLELKALIGQPVLLEMLTSASRTNLRPFHGYITRVECVGSNGGVARYKLIIEPWIAFLSFRRDSTTYQDMTVFDIIESVFKDYEGQGKLIPAWRLDIADRTLYPKRSLTTQYQESDLAFIERLMNEEGLFYWFEHEGNAQSTSLGAHTMVIADHNEAFKPNAQSVINFTQPGAVMKSDSIDRWRSERRWQTNAIELVSWDYRSVDTRPVAAHSSTENSTDSMPLVSQDAPGVYSYENREQGQRIANNQLQALEAHNKLFTGAGTVRTLSPGTTFSLQGHAELDQEIDSAARTFVILRIVHLAHNNLSAELQSQIELALGLSELNKVNQDVTALDNLHATGNAMGERPLYRNRMDVIHSSIPYRSLYSDDQGRMLHPKPTVFGQQTAIVVGSGGPIHTDRDHRIKVQFHWQRGQNSHSRLSHPSTDGHTGAPANEQAGTWVRVATPLAPIAGTNWGSHALPRVGQEVLVDFVEGDIDRPVVIGSLYNGKGQADAQSNQFSQGTGVATGNASAWFPGEQAGHAHPAALSGIKTQSMNASQSGGGAYNQLVFDDSPGQSRTVLQNHASPHQGTAELNLGHLRHQSDNQRLNPAGFGAELKTRHSAALRAGQGLLLSTHARPNASSTQLDSREALAQIEQSQQLQANLADTAQKHNAKLLGEPAPDKLPAIAQMLNSIEVVTSTTAGASDGTSGGAGQVTAYSEPHMQFSSPSGIAASTPANAIFAAGNTSSITAGQDINFAAQGNTHHAVKGGISLFTYGKATNTSKPNQETGIKLHAASGKVTSQSQSDETRLTADKSITVASMTQSVTVAAPKHVLLTAGGAYIKIEGGNIEIHGPGTIAFNAGMKTLTGGKSSSPSLPELPKGQNFQYAKQLMITSLEGITLEGASIRLFKPEDKSVMLNGTVGPDAASPVVERTGAQQYTAIAGYTEWSFSFTDLDLSDEYSQNMNGFPGESAEDGRDEEQDLGGALI</sequence>
<gene>
    <name evidence="6" type="ORF">EDC63_1266</name>
</gene>
<comment type="similarity">
    <text evidence="1">Belongs to the VgrG protein family.</text>
</comment>
<dbReference type="InterPro" id="IPR006531">
    <property type="entry name" value="Gp5/Vgr_OB"/>
</dbReference>
<accession>A0A4R3XSR0</accession>
<evidence type="ECO:0000259" key="5">
    <source>
        <dbReference type="Pfam" id="PF13296"/>
    </source>
</evidence>
<dbReference type="InterPro" id="IPR006533">
    <property type="entry name" value="T6SS_Vgr_RhsGE"/>
</dbReference>
<dbReference type="Gene3D" id="4.10.220.110">
    <property type="match status" value="1"/>
</dbReference>
<dbReference type="SUPFAM" id="SSF69279">
    <property type="entry name" value="Phage tail proteins"/>
    <property type="match status" value="2"/>
</dbReference>
<feature type="domain" description="Putative type VI secretion system Rhs element associated Vgr" evidence="5">
    <location>
        <begin position="622"/>
        <end position="730"/>
    </location>
</feature>
<evidence type="ECO:0000259" key="3">
    <source>
        <dbReference type="Pfam" id="PF04717"/>
    </source>
</evidence>
<feature type="region of interest" description="Disordered" evidence="2">
    <location>
        <begin position="1025"/>
        <end position="1051"/>
    </location>
</feature>
<feature type="compositionally biased region" description="Acidic residues" evidence="2">
    <location>
        <begin position="1035"/>
        <end position="1045"/>
    </location>
</feature>
<dbReference type="InterPro" id="IPR018769">
    <property type="entry name" value="VgrG2_DUF2345"/>
</dbReference>
<feature type="region of interest" description="Disordered" evidence="2">
    <location>
        <begin position="492"/>
        <end position="514"/>
    </location>
</feature>
<name>A0A4R3XSR0_9PROT</name>
<dbReference type="AlphaFoldDB" id="A0A4R3XSR0"/>
<dbReference type="OrthoDB" id="1907165at2"/>
<dbReference type="Pfam" id="PF10106">
    <property type="entry name" value="DUF2345"/>
    <property type="match status" value="1"/>
</dbReference>
<feature type="domain" description="DUF2345" evidence="4">
    <location>
        <begin position="773"/>
        <end position="933"/>
    </location>
</feature>
<organism evidence="6 7">
    <name type="scientific">Sulfurirhabdus autotrophica</name>
    <dbReference type="NCBI Taxonomy" id="1706046"/>
    <lineage>
        <taxon>Bacteria</taxon>
        <taxon>Pseudomonadati</taxon>
        <taxon>Pseudomonadota</taxon>
        <taxon>Betaproteobacteria</taxon>
        <taxon>Nitrosomonadales</taxon>
        <taxon>Sulfuricellaceae</taxon>
        <taxon>Sulfurirhabdus</taxon>
    </lineage>
</organism>
<comment type="caution">
    <text evidence="6">The sequence shown here is derived from an EMBL/GenBank/DDBJ whole genome shotgun (WGS) entry which is preliminary data.</text>
</comment>
<evidence type="ECO:0000313" key="7">
    <source>
        <dbReference type="Proteomes" id="UP000295367"/>
    </source>
</evidence>
<feature type="region of interest" description="Disordered" evidence="2">
    <location>
        <begin position="615"/>
        <end position="640"/>
    </location>
</feature>
<keyword evidence="7" id="KW-1185">Reference proteome</keyword>
<feature type="compositionally biased region" description="Polar residues" evidence="2">
    <location>
        <begin position="493"/>
        <end position="508"/>
    </location>
</feature>